<protein>
    <submittedName>
        <fullName evidence="3">Uncharacterized protein</fullName>
    </submittedName>
</protein>
<evidence type="ECO:0000256" key="2">
    <source>
        <dbReference type="SAM" id="Phobius"/>
    </source>
</evidence>
<dbReference type="OrthoDB" id="5102431at2759"/>
<keyword evidence="4" id="KW-1185">Reference proteome</keyword>
<comment type="caution">
    <text evidence="3">The sequence shown here is derived from an EMBL/GenBank/DDBJ whole genome shotgun (WGS) entry which is preliminary data.</text>
</comment>
<feature type="compositionally biased region" description="Polar residues" evidence="1">
    <location>
        <begin position="17"/>
        <end position="26"/>
    </location>
</feature>
<keyword evidence="2" id="KW-0812">Transmembrane</keyword>
<sequence length="103" mass="11347">MSDGMRNRIAPAGGAETTETSAQPAETISKSDVMSLGALLVWQVFNMVNMGTILSEWKGWAQETRSSKGWIIAGTFQTIVTLVVTIACTRVWLQVRKSDKRKD</sequence>
<reference evidence="3 4" key="1">
    <citation type="journal article" date="2021" name="Nat. Commun.">
        <title>Genetic determinants of endophytism in the Arabidopsis root mycobiome.</title>
        <authorList>
            <person name="Mesny F."/>
            <person name="Miyauchi S."/>
            <person name="Thiergart T."/>
            <person name="Pickel B."/>
            <person name="Atanasova L."/>
            <person name="Karlsson M."/>
            <person name="Huettel B."/>
            <person name="Barry K.W."/>
            <person name="Haridas S."/>
            <person name="Chen C."/>
            <person name="Bauer D."/>
            <person name="Andreopoulos W."/>
            <person name="Pangilinan J."/>
            <person name="LaButti K."/>
            <person name="Riley R."/>
            <person name="Lipzen A."/>
            <person name="Clum A."/>
            <person name="Drula E."/>
            <person name="Henrissat B."/>
            <person name="Kohler A."/>
            <person name="Grigoriev I.V."/>
            <person name="Martin F.M."/>
            <person name="Hacquard S."/>
        </authorList>
    </citation>
    <scope>NUCLEOTIDE SEQUENCE [LARGE SCALE GENOMIC DNA]</scope>
    <source>
        <strain evidence="3 4">MPI-CAGE-CH-0241</strain>
    </source>
</reference>
<keyword evidence="2" id="KW-1133">Transmembrane helix</keyword>
<dbReference type="Proteomes" id="UP000777438">
    <property type="component" value="Unassembled WGS sequence"/>
</dbReference>
<proteinExistence type="predicted"/>
<evidence type="ECO:0000256" key="1">
    <source>
        <dbReference type="SAM" id="MobiDB-lite"/>
    </source>
</evidence>
<evidence type="ECO:0000313" key="3">
    <source>
        <dbReference type="EMBL" id="KAH6885441.1"/>
    </source>
</evidence>
<dbReference type="EMBL" id="JAGPYM010000018">
    <property type="protein sequence ID" value="KAH6885441.1"/>
    <property type="molecule type" value="Genomic_DNA"/>
</dbReference>
<accession>A0A9P8W1U0</accession>
<keyword evidence="2" id="KW-0472">Membrane</keyword>
<evidence type="ECO:0000313" key="4">
    <source>
        <dbReference type="Proteomes" id="UP000777438"/>
    </source>
</evidence>
<feature type="transmembrane region" description="Helical" evidence="2">
    <location>
        <begin position="70"/>
        <end position="93"/>
    </location>
</feature>
<feature type="transmembrane region" description="Helical" evidence="2">
    <location>
        <begin position="33"/>
        <end position="50"/>
    </location>
</feature>
<dbReference type="AlphaFoldDB" id="A0A9P8W1U0"/>
<name>A0A9P8W1U0_9HYPO</name>
<organism evidence="3 4">
    <name type="scientific">Thelonectria olida</name>
    <dbReference type="NCBI Taxonomy" id="1576542"/>
    <lineage>
        <taxon>Eukaryota</taxon>
        <taxon>Fungi</taxon>
        <taxon>Dikarya</taxon>
        <taxon>Ascomycota</taxon>
        <taxon>Pezizomycotina</taxon>
        <taxon>Sordariomycetes</taxon>
        <taxon>Hypocreomycetidae</taxon>
        <taxon>Hypocreales</taxon>
        <taxon>Nectriaceae</taxon>
        <taxon>Thelonectria</taxon>
    </lineage>
</organism>
<feature type="region of interest" description="Disordered" evidence="1">
    <location>
        <begin position="1"/>
        <end position="26"/>
    </location>
</feature>
<gene>
    <name evidence="3" type="ORF">B0T10DRAFT_608607</name>
</gene>